<dbReference type="PANTHER" id="PTHR43377">
    <property type="entry name" value="BILIVERDIN REDUCTASE A"/>
    <property type="match status" value="1"/>
</dbReference>
<dbReference type="InterPro" id="IPR000683">
    <property type="entry name" value="Gfo/Idh/MocA-like_OxRdtase_N"/>
</dbReference>
<name>A0A382HRU4_9ZZZZ</name>
<accession>A0A382HRU4</accession>
<dbReference type="SUPFAM" id="SSF51735">
    <property type="entry name" value="NAD(P)-binding Rossmann-fold domains"/>
    <property type="match status" value="1"/>
</dbReference>
<evidence type="ECO:0000313" key="2">
    <source>
        <dbReference type="EMBL" id="SVB90030.1"/>
    </source>
</evidence>
<dbReference type="Gene3D" id="3.40.50.720">
    <property type="entry name" value="NAD(P)-binding Rossmann-like Domain"/>
    <property type="match status" value="1"/>
</dbReference>
<reference evidence="2" key="1">
    <citation type="submission" date="2018-05" db="EMBL/GenBank/DDBJ databases">
        <authorList>
            <person name="Lanie J.A."/>
            <person name="Ng W.-L."/>
            <person name="Kazmierczak K.M."/>
            <person name="Andrzejewski T.M."/>
            <person name="Davidsen T.M."/>
            <person name="Wayne K.J."/>
            <person name="Tettelin H."/>
            <person name="Glass J.I."/>
            <person name="Rusch D."/>
            <person name="Podicherti R."/>
            <person name="Tsui H.-C.T."/>
            <person name="Winkler M.E."/>
        </authorList>
    </citation>
    <scope>NUCLEOTIDE SEQUENCE</scope>
</reference>
<feature type="non-terminal residue" evidence="2">
    <location>
        <position position="312"/>
    </location>
</feature>
<dbReference type="EMBL" id="UINC01062934">
    <property type="protein sequence ID" value="SVB90030.1"/>
    <property type="molecule type" value="Genomic_DNA"/>
</dbReference>
<dbReference type="InterPro" id="IPR051450">
    <property type="entry name" value="Gfo/Idh/MocA_Oxidoreductases"/>
</dbReference>
<dbReference type="Pfam" id="PF01408">
    <property type="entry name" value="GFO_IDH_MocA"/>
    <property type="match status" value="1"/>
</dbReference>
<protein>
    <recommendedName>
        <fullName evidence="1">Gfo/Idh/MocA-like oxidoreductase N-terminal domain-containing protein</fullName>
    </recommendedName>
</protein>
<gene>
    <name evidence="2" type="ORF">METZ01_LOCUS242884</name>
</gene>
<feature type="domain" description="Gfo/Idh/MocA-like oxidoreductase N-terminal" evidence="1">
    <location>
        <begin position="8"/>
        <end position="127"/>
    </location>
</feature>
<dbReference type="AlphaFoldDB" id="A0A382HRU4"/>
<organism evidence="2">
    <name type="scientific">marine metagenome</name>
    <dbReference type="NCBI Taxonomy" id="408172"/>
    <lineage>
        <taxon>unclassified sequences</taxon>
        <taxon>metagenomes</taxon>
        <taxon>ecological metagenomes</taxon>
    </lineage>
</organism>
<proteinExistence type="predicted"/>
<evidence type="ECO:0000259" key="1">
    <source>
        <dbReference type="Pfam" id="PF01408"/>
    </source>
</evidence>
<dbReference type="Gene3D" id="3.30.360.10">
    <property type="entry name" value="Dihydrodipicolinate Reductase, domain 2"/>
    <property type="match status" value="1"/>
</dbReference>
<dbReference type="InterPro" id="IPR036291">
    <property type="entry name" value="NAD(P)-bd_dom_sf"/>
</dbReference>
<dbReference type="GO" id="GO:0000166">
    <property type="term" value="F:nucleotide binding"/>
    <property type="evidence" value="ECO:0007669"/>
    <property type="project" value="InterPro"/>
</dbReference>
<dbReference type="PANTHER" id="PTHR43377:SF1">
    <property type="entry name" value="BILIVERDIN REDUCTASE A"/>
    <property type="match status" value="1"/>
</dbReference>
<sequence>MENGNKVRLGFVGAGYMGQLAHIANYATIKDCELVALAEGRAETGKAVAKKYGIQEVYVDHHTLLEKAEVDAVIGIMGFHFFYSLVKDLLSSGKHTATEKPICIQSASARHLVELADDNQLIYQVGYMKRHDPAAKIVRQTVLDWKASGEAGNMTYVRIVMPSGDWNYQIESPINMGDSAEQYEGQTAETAPEWMGDFGQQYIGFINFYIHQVNLLRYLIDEDYTVDYVDPKSRVLVAISESGVPCTLEMAPCGHRDRWEEHYRIGFDGGLIQLDLPAPMARQRAGDVTIYKNTGFGSQEYAQEIRPVLPQH</sequence>